<feature type="region of interest" description="Disordered" evidence="1">
    <location>
        <begin position="134"/>
        <end position="178"/>
    </location>
</feature>
<comment type="caution">
    <text evidence="2">The sequence shown here is derived from an EMBL/GenBank/DDBJ whole genome shotgun (WGS) entry which is preliminary data.</text>
</comment>
<protein>
    <submittedName>
        <fullName evidence="2">Uncharacterized protein</fullName>
    </submittedName>
</protein>
<gene>
    <name evidence="2" type="ORF">HF086_011138</name>
</gene>
<feature type="region of interest" description="Disordered" evidence="1">
    <location>
        <begin position="1"/>
        <end position="22"/>
    </location>
</feature>
<sequence>MREPSPGTASPRGSNTSLSNGAVTKNIGFQQQNSSEHLPWSSPAISLPGNCNSNLTSENQNPMGRTISNASALTSLCADLSASDSHFFEVAYIGKVRISQRKVPESLIDDALIKFAQHEAEKALKQRRHSLLSSTGTSLYSSGDSKENLEDDNSPPKDIFKNNRKILTPSTTPLEPDKAWASAETLNAKQDPKKIDEEFDMFTKERVENTKDTHMKKPTPLEPNVLILNAPKTIWIQ</sequence>
<proteinExistence type="predicted"/>
<feature type="compositionally biased region" description="Polar residues" evidence="1">
    <location>
        <begin position="7"/>
        <end position="22"/>
    </location>
</feature>
<feature type="compositionally biased region" description="Basic and acidic residues" evidence="1">
    <location>
        <begin position="144"/>
        <end position="161"/>
    </location>
</feature>
<name>A0A922MYR7_SPOEX</name>
<dbReference type="AlphaFoldDB" id="A0A922MYR7"/>
<evidence type="ECO:0000313" key="3">
    <source>
        <dbReference type="Proteomes" id="UP000814243"/>
    </source>
</evidence>
<dbReference type="Proteomes" id="UP000814243">
    <property type="component" value="Unassembled WGS sequence"/>
</dbReference>
<feature type="compositionally biased region" description="Low complexity" evidence="1">
    <location>
        <begin position="134"/>
        <end position="143"/>
    </location>
</feature>
<evidence type="ECO:0000313" key="2">
    <source>
        <dbReference type="EMBL" id="KAH9645374.1"/>
    </source>
</evidence>
<accession>A0A922MYR7</accession>
<reference evidence="2" key="1">
    <citation type="journal article" date="2021" name="G3 (Bethesda)">
        <title>Genome and transcriptome analysis of the beet armyworm Spodoptera exigua reveals targets for pest control. .</title>
        <authorList>
            <person name="Simon S."/>
            <person name="Breeschoten T."/>
            <person name="Jansen H.J."/>
            <person name="Dirks R.P."/>
            <person name="Schranz M.E."/>
            <person name="Ros V.I.D."/>
        </authorList>
    </citation>
    <scope>NUCLEOTIDE SEQUENCE</scope>
    <source>
        <strain evidence="2">TB_SE_WUR_2020</strain>
    </source>
</reference>
<dbReference type="EMBL" id="JACEFF010000048">
    <property type="protein sequence ID" value="KAH9645374.1"/>
    <property type="molecule type" value="Genomic_DNA"/>
</dbReference>
<organism evidence="2 3">
    <name type="scientific">Spodoptera exigua</name>
    <name type="common">Beet armyworm</name>
    <name type="synonym">Noctua fulgens</name>
    <dbReference type="NCBI Taxonomy" id="7107"/>
    <lineage>
        <taxon>Eukaryota</taxon>
        <taxon>Metazoa</taxon>
        <taxon>Ecdysozoa</taxon>
        <taxon>Arthropoda</taxon>
        <taxon>Hexapoda</taxon>
        <taxon>Insecta</taxon>
        <taxon>Pterygota</taxon>
        <taxon>Neoptera</taxon>
        <taxon>Endopterygota</taxon>
        <taxon>Lepidoptera</taxon>
        <taxon>Glossata</taxon>
        <taxon>Ditrysia</taxon>
        <taxon>Noctuoidea</taxon>
        <taxon>Noctuidae</taxon>
        <taxon>Amphipyrinae</taxon>
        <taxon>Spodoptera</taxon>
    </lineage>
</organism>
<evidence type="ECO:0000256" key="1">
    <source>
        <dbReference type="SAM" id="MobiDB-lite"/>
    </source>
</evidence>